<dbReference type="InterPro" id="IPR003663">
    <property type="entry name" value="Sugar/inositol_transpt"/>
</dbReference>
<organism evidence="10 11">
    <name type="scientific">Camelimonas fluminis</name>
    <dbReference type="NCBI Taxonomy" id="1576911"/>
    <lineage>
        <taxon>Bacteria</taxon>
        <taxon>Pseudomonadati</taxon>
        <taxon>Pseudomonadota</taxon>
        <taxon>Alphaproteobacteria</taxon>
        <taxon>Hyphomicrobiales</taxon>
        <taxon>Chelatococcaceae</taxon>
        <taxon>Camelimonas</taxon>
    </lineage>
</organism>
<dbReference type="PANTHER" id="PTHR48020">
    <property type="entry name" value="PROTON MYO-INOSITOL COTRANSPORTER"/>
    <property type="match status" value="1"/>
</dbReference>
<dbReference type="InterPro" id="IPR036259">
    <property type="entry name" value="MFS_trans_sf"/>
</dbReference>
<evidence type="ECO:0000256" key="8">
    <source>
        <dbReference type="SAM" id="Phobius"/>
    </source>
</evidence>
<dbReference type="Pfam" id="PF00083">
    <property type="entry name" value="Sugar_tr"/>
    <property type="match status" value="1"/>
</dbReference>
<feature type="transmembrane region" description="Helical" evidence="8">
    <location>
        <begin position="129"/>
        <end position="151"/>
    </location>
</feature>
<feature type="transmembrane region" description="Helical" evidence="8">
    <location>
        <begin position="40"/>
        <end position="60"/>
    </location>
</feature>
<dbReference type="InterPro" id="IPR005828">
    <property type="entry name" value="MFS_sugar_transport-like"/>
</dbReference>
<dbReference type="PANTHER" id="PTHR48020:SF12">
    <property type="entry name" value="PROTON MYO-INOSITOL COTRANSPORTER"/>
    <property type="match status" value="1"/>
</dbReference>
<feature type="transmembrane region" description="Helical" evidence="8">
    <location>
        <begin position="72"/>
        <end position="91"/>
    </location>
</feature>
<accession>A0ABV7UE77</accession>
<dbReference type="SUPFAM" id="SSF103473">
    <property type="entry name" value="MFS general substrate transporter"/>
    <property type="match status" value="1"/>
</dbReference>
<evidence type="ECO:0000256" key="1">
    <source>
        <dbReference type="ARBA" id="ARBA00004141"/>
    </source>
</evidence>
<keyword evidence="5 8" id="KW-1133">Transmembrane helix</keyword>
<protein>
    <submittedName>
        <fullName evidence="10">Sugar porter family MFS transporter</fullName>
    </submittedName>
</protein>
<evidence type="ECO:0000256" key="5">
    <source>
        <dbReference type="ARBA" id="ARBA00022989"/>
    </source>
</evidence>
<feature type="transmembrane region" description="Helical" evidence="8">
    <location>
        <begin position="309"/>
        <end position="329"/>
    </location>
</feature>
<dbReference type="InterPro" id="IPR020846">
    <property type="entry name" value="MFS_dom"/>
</dbReference>
<keyword evidence="3 7" id="KW-0813">Transport</keyword>
<feature type="domain" description="Major facilitator superfamily (MFS) profile" evidence="9">
    <location>
        <begin position="5"/>
        <end position="428"/>
    </location>
</feature>
<dbReference type="PROSITE" id="PS50850">
    <property type="entry name" value="MFS"/>
    <property type="match status" value="1"/>
</dbReference>
<evidence type="ECO:0000256" key="4">
    <source>
        <dbReference type="ARBA" id="ARBA00022692"/>
    </source>
</evidence>
<comment type="caution">
    <text evidence="10">The sequence shown here is derived from an EMBL/GenBank/DDBJ whole genome shotgun (WGS) entry which is preliminary data.</text>
</comment>
<proteinExistence type="inferred from homology"/>
<dbReference type="Gene3D" id="1.20.1250.20">
    <property type="entry name" value="MFS general substrate transporter like domains"/>
    <property type="match status" value="1"/>
</dbReference>
<sequence length="473" mass="49574">MIYLVAAIAGMAGFLFGFDEGVIAGALGMLRGQFGMTPFLEGLVTSAVPFGALFGSLVAGWMADALGRRRTLLLAGLLFVLGALAAGGALGNATLGVARLALGFAVGLAAIVAPLYISENAPAEKRGMLVSIYQLAITLGILGAYLVGYAFSDSWRIMFAIGALPGVALALGIALMSDTPRWLTTQGKVDEARAAIARVRGWTVNDPRVDNELQAIRSAAALEKGSTGSWGDLVTPVVRPALVVGVGLFLLQQLSGINAVIYYAPTVFREAGFDAHSIQLLATMGIGIVNVLMTFVGMAFIDRIGRRKLLYWGFAGTALGLGMIAVGAATEARALDMIAIIGLTVYVGAFAASIGPLPWVMMSEIFPLKARAQGMSIASVANWGMNFIVVFSFPVFVTSFGLAWVFGFYALFCLIGLVFTWRLVPETSGISLEKIEEHLRSGRPFRELGGRSGALGAAAASRVAAHNRAGGLQ</sequence>
<reference evidence="11" key="1">
    <citation type="journal article" date="2019" name="Int. J. Syst. Evol. Microbiol.">
        <title>The Global Catalogue of Microorganisms (GCM) 10K type strain sequencing project: providing services to taxonomists for standard genome sequencing and annotation.</title>
        <authorList>
            <consortium name="The Broad Institute Genomics Platform"/>
            <consortium name="The Broad Institute Genome Sequencing Center for Infectious Disease"/>
            <person name="Wu L."/>
            <person name="Ma J."/>
        </authorList>
    </citation>
    <scope>NUCLEOTIDE SEQUENCE [LARGE SCALE GENOMIC DNA]</scope>
    <source>
        <strain evidence="11">KCTC 42282</strain>
    </source>
</reference>
<feature type="transmembrane region" description="Helical" evidence="8">
    <location>
        <begin position="241"/>
        <end position="264"/>
    </location>
</feature>
<keyword evidence="6 8" id="KW-0472">Membrane</keyword>
<comment type="similarity">
    <text evidence="2 7">Belongs to the major facilitator superfamily. Sugar transporter (TC 2.A.1.1) family.</text>
</comment>
<dbReference type="EMBL" id="JBHRYC010000024">
    <property type="protein sequence ID" value="MFC3636714.1"/>
    <property type="molecule type" value="Genomic_DNA"/>
</dbReference>
<comment type="subcellular location">
    <subcellularLocation>
        <location evidence="1">Membrane</location>
        <topology evidence="1">Multi-pass membrane protein</topology>
    </subcellularLocation>
</comment>
<feature type="transmembrane region" description="Helical" evidence="8">
    <location>
        <begin position="276"/>
        <end position="297"/>
    </location>
</feature>
<gene>
    <name evidence="10" type="ORF">ACFONL_04840</name>
</gene>
<name>A0ABV7UE77_9HYPH</name>
<feature type="transmembrane region" description="Helical" evidence="8">
    <location>
        <begin position="97"/>
        <end position="117"/>
    </location>
</feature>
<dbReference type="PROSITE" id="PS00216">
    <property type="entry name" value="SUGAR_TRANSPORT_1"/>
    <property type="match status" value="2"/>
</dbReference>
<evidence type="ECO:0000256" key="7">
    <source>
        <dbReference type="RuleBase" id="RU003346"/>
    </source>
</evidence>
<feature type="transmembrane region" description="Helical" evidence="8">
    <location>
        <begin position="374"/>
        <end position="396"/>
    </location>
</feature>
<keyword evidence="11" id="KW-1185">Reference proteome</keyword>
<evidence type="ECO:0000256" key="6">
    <source>
        <dbReference type="ARBA" id="ARBA00023136"/>
    </source>
</evidence>
<dbReference type="RefSeq" id="WP_191319998.1">
    <property type="nucleotide sequence ID" value="NZ_BNCG01000012.1"/>
</dbReference>
<feature type="transmembrane region" description="Helical" evidence="8">
    <location>
        <begin position="402"/>
        <end position="424"/>
    </location>
</feature>
<keyword evidence="4 8" id="KW-0812">Transmembrane</keyword>
<evidence type="ECO:0000259" key="9">
    <source>
        <dbReference type="PROSITE" id="PS50850"/>
    </source>
</evidence>
<evidence type="ECO:0000256" key="3">
    <source>
        <dbReference type="ARBA" id="ARBA00022448"/>
    </source>
</evidence>
<dbReference type="Proteomes" id="UP001595704">
    <property type="component" value="Unassembled WGS sequence"/>
</dbReference>
<feature type="transmembrane region" description="Helical" evidence="8">
    <location>
        <begin position="157"/>
        <end position="176"/>
    </location>
</feature>
<evidence type="ECO:0000313" key="11">
    <source>
        <dbReference type="Proteomes" id="UP001595704"/>
    </source>
</evidence>
<feature type="transmembrane region" description="Helical" evidence="8">
    <location>
        <begin position="335"/>
        <end position="362"/>
    </location>
</feature>
<dbReference type="NCBIfam" id="TIGR00879">
    <property type="entry name" value="SP"/>
    <property type="match status" value="1"/>
</dbReference>
<evidence type="ECO:0000256" key="2">
    <source>
        <dbReference type="ARBA" id="ARBA00010992"/>
    </source>
</evidence>
<dbReference type="InterPro" id="IPR005829">
    <property type="entry name" value="Sugar_transporter_CS"/>
</dbReference>
<dbReference type="InterPro" id="IPR050814">
    <property type="entry name" value="Myo-inositol_Transporter"/>
</dbReference>
<dbReference type="PRINTS" id="PR00171">
    <property type="entry name" value="SUGRTRNSPORT"/>
</dbReference>
<evidence type="ECO:0000313" key="10">
    <source>
        <dbReference type="EMBL" id="MFC3636714.1"/>
    </source>
</evidence>